<evidence type="ECO:0000313" key="10">
    <source>
        <dbReference type="EMBL" id="KON33603.1"/>
    </source>
</evidence>
<evidence type="ECO:0000256" key="5">
    <source>
        <dbReference type="ARBA" id="ARBA00022692"/>
    </source>
</evidence>
<dbReference type="PANTHER" id="PTHR33908:SF3">
    <property type="entry name" value="UNDECAPRENYL PHOSPHATE-ALPHA-4-AMINO-4-DEOXY-L-ARABINOSE ARABINOSYL TRANSFERASE"/>
    <property type="match status" value="1"/>
</dbReference>
<dbReference type="InterPro" id="IPR050297">
    <property type="entry name" value="LipidA_mod_glycosyltrf_83"/>
</dbReference>
<evidence type="ECO:0000256" key="4">
    <source>
        <dbReference type="ARBA" id="ARBA00022679"/>
    </source>
</evidence>
<dbReference type="CDD" id="cd02795">
    <property type="entry name" value="CBM6-CBM35-CBM36_like"/>
    <property type="match status" value="1"/>
</dbReference>
<dbReference type="GO" id="GO:0016763">
    <property type="term" value="F:pentosyltransferase activity"/>
    <property type="evidence" value="ECO:0007669"/>
    <property type="project" value="TreeGrafter"/>
</dbReference>
<evidence type="ECO:0000256" key="3">
    <source>
        <dbReference type="ARBA" id="ARBA00022676"/>
    </source>
</evidence>
<reference evidence="10 11" key="1">
    <citation type="submission" date="2015-06" db="EMBL/GenBank/DDBJ databases">
        <title>New insights into the roles of widespread benthic archaea in carbon and nitrogen cycling.</title>
        <authorList>
            <person name="Lazar C.S."/>
            <person name="Baker B.J."/>
            <person name="Seitz K.W."/>
            <person name="Hyde A.S."/>
            <person name="Dick G.J."/>
            <person name="Hinrichs K.-U."/>
            <person name="Teske A.P."/>
        </authorList>
    </citation>
    <scope>NUCLEOTIDE SEQUENCE [LARGE SCALE GENOMIC DNA]</scope>
    <source>
        <strain evidence="10">SG8-32-1</strain>
    </source>
</reference>
<keyword evidence="7 8" id="KW-0472">Membrane</keyword>
<feature type="transmembrane region" description="Helical" evidence="8">
    <location>
        <begin position="12"/>
        <end position="28"/>
    </location>
</feature>
<dbReference type="GO" id="GO:0005886">
    <property type="term" value="C:plasma membrane"/>
    <property type="evidence" value="ECO:0007669"/>
    <property type="project" value="UniProtKB-SubCell"/>
</dbReference>
<feature type="transmembrane region" description="Helical" evidence="8">
    <location>
        <begin position="377"/>
        <end position="397"/>
    </location>
</feature>
<sequence>MKSNQIKTEHVLLLLIVIFGLGLRIYTLDRSLWLDEVISFNSQKDFQRHISNIYEPMHLYFVILNFSMMLGNSEIIMRLPSVIFAILSILLMYKIGKLYFGQAKEGLIGAFLLSISTMHIQHSQEARYYSLTTFLSLLTFFLLYKALKEKDKKLWILTIFSTILAVLSHYYMIFILLIEVMFFGFIVIKNPNSFILSMQKIGKKKLFLLFLGLIFAFMFLFPLIQNILSQFQTGSGFAGQATFGIPPASFFQDLFSYFSFGFSFSYFSFLAGALVAIIFLSMFLLFLSIGFIASIREKSEQTILLVLWIFLPAVIIFFLSVSLNSALIDAKYLIFIIPGYLLCISRGISSISSNLLKYYYKFVYNLSSIPLLEKRRLGINIGIIVIIIGLFIGASVIPLQEYYKSPVEDWRTAATYLETNSRPGDAILIQPSYIEQCLLYYYEKNSSTFVFMENITTSLENSMRPFRDFTNLVATNERVWIVSSPRHMQDYNPNILNWTIYNSTKVMRFSGIHLYLRPSGLIQIYPKDMSFVDLDSSPDEPVAVFFHNNDSATFSIDVSYSDSYTMAIHAQPWINSAVELVIDGESKGVKTFFETEWTAVDLGTFYIGIGLHEIQIISREGGDFGNTDVAFDQFLIWPKQ</sequence>
<comment type="caution">
    <text evidence="10">The sequence shown here is derived from an EMBL/GenBank/DDBJ whole genome shotgun (WGS) entry which is preliminary data.</text>
</comment>
<dbReference type="PANTHER" id="PTHR33908">
    <property type="entry name" value="MANNOSYLTRANSFERASE YKCB-RELATED"/>
    <property type="match status" value="1"/>
</dbReference>
<gene>
    <name evidence="10" type="ORF">AC477_01400</name>
</gene>
<comment type="subcellular location">
    <subcellularLocation>
        <location evidence="1">Cell membrane</location>
        <topology evidence="1">Multi-pass membrane protein</topology>
    </subcellularLocation>
</comment>
<feature type="transmembrane region" description="Helical" evidence="8">
    <location>
        <begin position="75"/>
        <end position="93"/>
    </location>
</feature>
<keyword evidence="6 8" id="KW-1133">Transmembrane helix</keyword>
<keyword evidence="5 8" id="KW-0812">Transmembrane</keyword>
<evidence type="ECO:0000313" key="11">
    <source>
        <dbReference type="Proteomes" id="UP000037237"/>
    </source>
</evidence>
<dbReference type="GO" id="GO:0010041">
    <property type="term" value="P:response to iron(III) ion"/>
    <property type="evidence" value="ECO:0007669"/>
    <property type="project" value="TreeGrafter"/>
</dbReference>
<dbReference type="AlphaFoldDB" id="A0A0M0BYA4"/>
<organism evidence="10 11">
    <name type="scientific">miscellaneous Crenarchaeota group-1 archaeon SG8-32-1</name>
    <dbReference type="NCBI Taxonomy" id="1685124"/>
    <lineage>
        <taxon>Archaea</taxon>
        <taxon>Candidatus Bathyarchaeota</taxon>
        <taxon>MCG-1</taxon>
    </lineage>
</organism>
<keyword evidence="2" id="KW-1003">Cell membrane</keyword>
<evidence type="ECO:0000256" key="1">
    <source>
        <dbReference type="ARBA" id="ARBA00004651"/>
    </source>
</evidence>
<accession>A0A0M0BYA4</accession>
<feature type="transmembrane region" description="Helical" evidence="8">
    <location>
        <begin position="154"/>
        <end position="186"/>
    </location>
</feature>
<dbReference type="Proteomes" id="UP000037237">
    <property type="component" value="Unassembled WGS sequence"/>
</dbReference>
<feature type="transmembrane region" description="Helical" evidence="8">
    <location>
        <begin position="128"/>
        <end position="147"/>
    </location>
</feature>
<evidence type="ECO:0000256" key="2">
    <source>
        <dbReference type="ARBA" id="ARBA00022475"/>
    </source>
</evidence>
<evidence type="ECO:0000256" key="6">
    <source>
        <dbReference type="ARBA" id="ARBA00022989"/>
    </source>
</evidence>
<evidence type="ECO:0000259" key="9">
    <source>
        <dbReference type="Pfam" id="PF13231"/>
    </source>
</evidence>
<dbReference type="Pfam" id="PF13231">
    <property type="entry name" value="PMT_2"/>
    <property type="match status" value="1"/>
</dbReference>
<keyword evidence="3" id="KW-0328">Glycosyltransferase</keyword>
<proteinExistence type="predicted"/>
<feature type="transmembrane region" description="Helical" evidence="8">
    <location>
        <begin position="266"/>
        <end position="293"/>
    </location>
</feature>
<feature type="transmembrane region" description="Helical" evidence="8">
    <location>
        <begin position="206"/>
        <end position="224"/>
    </location>
</feature>
<dbReference type="EMBL" id="LFWU01000026">
    <property type="protein sequence ID" value="KON33603.1"/>
    <property type="molecule type" value="Genomic_DNA"/>
</dbReference>
<feature type="domain" description="Glycosyltransferase RgtA/B/C/D-like" evidence="9">
    <location>
        <begin position="57"/>
        <end position="193"/>
    </location>
</feature>
<dbReference type="GO" id="GO:0008610">
    <property type="term" value="P:lipid biosynthetic process"/>
    <property type="evidence" value="ECO:0007669"/>
    <property type="project" value="UniProtKB-ARBA"/>
</dbReference>
<evidence type="ECO:0000256" key="8">
    <source>
        <dbReference type="SAM" id="Phobius"/>
    </source>
</evidence>
<name>A0A0M0BYA4_9ARCH</name>
<keyword evidence="4" id="KW-0808">Transferase</keyword>
<protein>
    <recommendedName>
        <fullName evidence="9">Glycosyltransferase RgtA/B/C/D-like domain-containing protein</fullName>
    </recommendedName>
</protein>
<feature type="transmembrane region" description="Helical" evidence="8">
    <location>
        <begin position="305"/>
        <end position="326"/>
    </location>
</feature>
<feature type="transmembrane region" description="Helical" evidence="8">
    <location>
        <begin position="332"/>
        <end position="356"/>
    </location>
</feature>
<evidence type="ECO:0000256" key="7">
    <source>
        <dbReference type="ARBA" id="ARBA00023136"/>
    </source>
</evidence>
<dbReference type="InterPro" id="IPR038731">
    <property type="entry name" value="RgtA/B/C-like"/>
</dbReference>